<dbReference type="AlphaFoldDB" id="A0A855X316"/>
<accession>A0A855X316</accession>
<name>A0A855X316_9BACT</name>
<organism evidence="1 2">
    <name type="scientific">candidate division GN15 bacterium</name>
    <dbReference type="NCBI Taxonomy" id="2072418"/>
    <lineage>
        <taxon>Bacteria</taxon>
        <taxon>candidate division GN15</taxon>
    </lineage>
</organism>
<gene>
    <name evidence="1" type="ORF">C3F09_10695</name>
</gene>
<evidence type="ECO:0000313" key="2">
    <source>
        <dbReference type="Proteomes" id="UP000250918"/>
    </source>
</evidence>
<evidence type="ECO:0008006" key="3">
    <source>
        <dbReference type="Google" id="ProtNLM"/>
    </source>
</evidence>
<comment type="caution">
    <text evidence="1">The sequence shown here is derived from an EMBL/GenBank/DDBJ whole genome shotgun (WGS) entry which is preliminary data.</text>
</comment>
<dbReference type="EMBL" id="PQAP01000180">
    <property type="protein sequence ID" value="PWB69065.1"/>
    <property type="molecule type" value="Genomic_DNA"/>
</dbReference>
<dbReference type="Proteomes" id="UP000250918">
    <property type="component" value="Unassembled WGS sequence"/>
</dbReference>
<protein>
    <recommendedName>
        <fullName evidence="3">Exo-alpha-sialidase</fullName>
    </recommendedName>
</protein>
<reference evidence="1 2" key="1">
    <citation type="journal article" date="2018" name="ISME J.">
        <title>A methanotrophic archaeon couples anaerobic oxidation of methane to Fe(III) reduction.</title>
        <authorList>
            <person name="Cai C."/>
            <person name="Leu A.O."/>
            <person name="Xie G.J."/>
            <person name="Guo J."/>
            <person name="Feng Y."/>
            <person name="Zhao J.X."/>
            <person name="Tyson G.W."/>
            <person name="Yuan Z."/>
            <person name="Hu S."/>
        </authorList>
    </citation>
    <scope>NUCLEOTIDE SEQUENCE [LARGE SCALE GENOMIC DNA]</scope>
    <source>
        <strain evidence="1">FeB_12</strain>
    </source>
</reference>
<proteinExistence type="predicted"/>
<evidence type="ECO:0000313" key="1">
    <source>
        <dbReference type="EMBL" id="PWB69065.1"/>
    </source>
</evidence>
<dbReference type="Gene3D" id="2.120.10.10">
    <property type="match status" value="1"/>
</dbReference>
<sequence>MHKKLAESTALDPAGLPVGQKIFRVPGGRFSGRTVALIQTSPTQIKLSYSDSPFAVWSSPYEVISDTADDAFDTRMDNAGNLYIAYVEQTTGNLAFKKLTYADGVWTAGSRILVYDGGSSSAPSLGIESSGKLWVSWSLSAAPNRYIQVKSSSDDGATWGTGPADPGTQLTTGDVIAYSKLLITSDRVHVVATYNSQSIVKRSLPIGGGPWSDEEVIATTTQTFGVDFDAAVSDDGRIAVVFNNPYFTYREYDGVNWGAIVPMADIVGQSPQVLFRGGIPVVIYLENWAGAQKIQMYTDRRSGQFTTPVPLDNRAKKFERVLVYNQAAATIVDITGAAANAATGDMLHPATSCLLRDQGDQLYLGMGKQFRYLQVLLSTLGTGGTVVLSYWDGANWRAFTPSNGAVDFGATPARVILWDDYVSIPPDWQKKSVNGYYLFWVKAEVNSAFTNGPVGTQVTSISEITKAIFRR</sequence>